<dbReference type="EMBL" id="JAUOEM010000002">
    <property type="protein sequence ID" value="MDO5986970.1"/>
    <property type="molecule type" value="Genomic_DNA"/>
</dbReference>
<dbReference type="PANTHER" id="PTHR42879:SF2">
    <property type="entry name" value="3-OXOACYL-[ACYL-CARRIER-PROTEIN] REDUCTASE FABG"/>
    <property type="match status" value="1"/>
</dbReference>
<comment type="similarity">
    <text evidence="1">Belongs to the short-chain dehydrogenases/reductases (SDR) family.</text>
</comment>
<dbReference type="PRINTS" id="PR00080">
    <property type="entry name" value="SDRFAMILY"/>
</dbReference>
<dbReference type="SUPFAM" id="SSF51735">
    <property type="entry name" value="NAD(P)-binding Rossmann-fold domains"/>
    <property type="match status" value="1"/>
</dbReference>
<name>A0ABT8WZ60_9FLAO</name>
<dbReference type="GO" id="GO:0004316">
    <property type="term" value="F:3-oxoacyl-[acyl-carrier-protein] reductase (NADPH) activity"/>
    <property type="evidence" value="ECO:0007669"/>
    <property type="project" value="UniProtKB-EC"/>
</dbReference>
<evidence type="ECO:0000313" key="3">
    <source>
        <dbReference type="Proteomes" id="UP001176891"/>
    </source>
</evidence>
<protein>
    <submittedName>
        <fullName evidence="2">3-oxoacyl-ACP reductase FabG</fullName>
        <ecNumber evidence="2">1.1.1.100</ecNumber>
    </submittedName>
</protein>
<dbReference type="Pfam" id="PF13561">
    <property type="entry name" value="adh_short_C2"/>
    <property type="match status" value="1"/>
</dbReference>
<dbReference type="InterPro" id="IPR050259">
    <property type="entry name" value="SDR"/>
</dbReference>
<dbReference type="Proteomes" id="UP001176891">
    <property type="component" value="Unassembled WGS sequence"/>
</dbReference>
<keyword evidence="2" id="KW-0560">Oxidoreductase</keyword>
<evidence type="ECO:0000313" key="2">
    <source>
        <dbReference type="EMBL" id="MDO5986970.1"/>
    </source>
</evidence>
<dbReference type="EC" id="1.1.1.100" evidence="2"/>
<proteinExistence type="inferred from homology"/>
<accession>A0ABT8WZ60</accession>
<dbReference type="NCBIfam" id="NF004200">
    <property type="entry name" value="PRK05653.1-5"/>
    <property type="match status" value="1"/>
</dbReference>
<comment type="caution">
    <text evidence="2">The sequence shown here is derived from an EMBL/GenBank/DDBJ whole genome shotgun (WGS) entry which is preliminary data.</text>
</comment>
<dbReference type="InterPro" id="IPR002347">
    <property type="entry name" value="SDR_fam"/>
</dbReference>
<dbReference type="Gene3D" id="3.40.50.720">
    <property type="entry name" value="NAD(P)-binding Rossmann-like Domain"/>
    <property type="match status" value="1"/>
</dbReference>
<evidence type="ECO:0000256" key="1">
    <source>
        <dbReference type="ARBA" id="ARBA00006484"/>
    </source>
</evidence>
<dbReference type="PANTHER" id="PTHR42879">
    <property type="entry name" value="3-OXOACYL-(ACYL-CARRIER-PROTEIN) REDUCTASE"/>
    <property type="match status" value="1"/>
</dbReference>
<reference evidence="2" key="1">
    <citation type="submission" date="2023-07" db="EMBL/GenBank/DDBJ databases">
        <title>Two novel species in the genus Flavivirga.</title>
        <authorList>
            <person name="Kwon K."/>
        </authorList>
    </citation>
    <scope>NUCLEOTIDE SEQUENCE</scope>
    <source>
        <strain evidence="2">KACC 14157</strain>
    </source>
</reference>
<organism evidence="2 3">
    <name type="scientific">Flavivirga amylovorans</name>
    <dbReference type="NCBI Taxonomy" id="870486"/>
    <lineage>
        <taxon>Bacteria</taxon>
        <taxon>Pseudomonadati</taxon>
        <taxon>Bacteroidota</taxon>
        <taxon>Flavobacteriia</taxon>
        <taxon>Flavobacteriales</taxon>
        <taxon>Flavobacteriaceae</taxon>
        <taxon>Flavivirga</taxon>
    </lineage>
</organism>
<dbReference type="NCBIfam" id="NF009466">
    <property type="entry name" value="PRK12826.1-2"/>
    <property type="match status" value="1"/>
</dbReference>
<gene>
    <name evidence="2" type="primary">fabG</name>
    <name evidence="2" type="ORF">Q4Q39_06070</name>
</gene>
<dbReference type="RefSeq" id="WP_303281514.1">
    <property type="nucleotide sequence ID" value="NZ_BAABCZ010000005.1"/>
</dbReference>
<dbReference type="PRINTS" id="PR00081">
    <property type="entry name" value="GDHRDH"/>
</dbReference>
<sequence>MDKNKITKYALVTGGSRGIGKAICIQLAKDTNYHILINYQNNKQAAQDTLESVKDAGGTGELLQFNVVDNEEVKSVLDNWHENNKDAVIEVIVNNAGITKDGLFMWMTSEDWNNVVNTSLNGFFNVTNHLIQKLLVRKYGRIINIVSLSGLKGTPGQTNYSAAKGAVIGATKALAQEIAKRKITVNAVAPGFIKTDMTGDLDEKELKKQVPANRFGEPEEVAHLVSFLASEKASYITGEVININGGIYS</sequence>
<keyword evidence="3" id="KW-1185">Reference proteome</keyword>
<dbReference type="InterPro" id="IPR036291">
    <property type="entry name" value="NAD(P)-bd_dom_sf"/>
</dbReference>